<organism evidence="5 6">
    <name type="scientific">Ensifer adhaerens</name>
    <name type="common">Sinorhizobium morelense</name>
    <dbReference type="NCBI Taxonomy" id="106592"/>
    <lineage>
        <taxon>Bacteria</taxon>
        <taxon>Pseudomonadati</taxon>
        <taxon>Pseudomonadota</taxon>
        <taxon>Alphaproteobacteria</taxon>
        <taxon>Hyphomicrobiales</taxon>
        <taxon>Rhizobiaceae</taxon>
        <taxon>Sinorhizobium/Ensifer group</taxon>
        <taxon>Ensifer</taxon>
    </lineage>
</organism>
<accession>A0A0L8BZU0</accession>
<dbReference type="PANTHER" id="PTHR43649:SF12">
    <property type="entry name" value="DIACETYLCHITOBIOSE BINDING PROTEIN DASA"/>
    <property type="match status" value="1"/>
</dbReference>
<feature type="signal peptide" evidence="4">
    <location>
        <begin position="1"/>
        <end position="26"/>
    </location>
</feature>
<reference evidence="6" key="1">
    <citation type="submission" date="2015-07" db="EMBL/GenBank/DDBJ databases">
        <title>Whole genome sequence of an Ensifer adhaerens strain isolated from a cave pool in the Wind Cave National Park.</title>
        <authorList>
            <person name="Eng W.W.H."/>
            <person name="Gan H.M."/>
            <person name="Barton H.A."/>
            <person name="Savka M.A."/>
        </authorList>
    </citation>
    <scope>NUCLEOTIDE SEQUENCE [LARGE SCALE GENOMIC DNA]</scope>
    <source>
        <strain evidence="6">SD006</strain>
    </source>
</reference>
<comment type="caution">
    <text evidence="5">The sequence shown here is derived from an EMBL/GenBank/DDBJ whole genome shotgun (WGS) entry which is preliminary data.</text>
</comment>
<evidence type="ECO:0000256" key="2">
    <source>
        <dbReference type="ARBA" id="ARBA00008520"/>
    </source>
</evidence>
<feature type="chain" id="PRO_5005581464" evidence="4">
    <location>
        <begin position="27"/>
        <end position="492"/>
    </location>
</feature>
<evidence type="ECO:0000256" key="4">
    <source>
        <dbReference type="SAM" id="SignalP"/>
    </source>
</evidence>
<keyword evidence="4" id="KW-0732">Signal</keyword>
<evidence type="ECO:0000313" key="5">
    <source>
        <dbReference type="EMBL" id="KOF20029.1"/>
    </source>
</evidence>
<dbReference type="PANTHER" id="PTHR43649">
    <property type="entry name" value="ARABINOSE-BINDING PROTEIN-RELATED"/>
    <property type="match status" value="1"/>
</dbReference>
<dbReference type="RefSeq" id="WP_053248477.1">
    <property type="nucleotide sequence ID" value="NZ_LGAP01000003.1"/>
</dbReference>
<proteinExistence type="inferred from homology"/>
<dbReference type="Pfam" id="PF01547">
    <property type="entry name" value="SBP_bac_1"/>
    <property type="match status" value="1"/>
</dbReference>
<dbReference type="Proteomes" id="UP000037425">
    <property type="component" value="Unassembled WGS sequence"/>
</dbReference>
<evidence type="ECO:0000256" key="1">
    <source>
        <dbReference type="ARBA" id="ARBA00004418"/>
    </source>
</evidence>
<dbReference type="InterPro" id="IPR050490">
    <property type="entry name" value="Bact_solute-bd_prot1"/>
</dbReference>
<dbReference type="Gene3D" id="3.40.190.10">
    <property type="entry name" value="Periplasmic binding protein-like II"/>
    <property type="match status" value="2"/>
</dbReference>
<dbReference type="InterPro" id="IPR006059">
    <property type="entry name" value="SBP"/>
</dbReference>
<dbReference type="GO" id="GO:0042597">
    <property type="term" value="C:periplasmic space"/>
    <property type="evidence" value="ECO:0007669"/>
    <property type="project" value="UniProtKB-SubCell"/>
</dbReference>
<dbReference type="OrthoDB" id="9803049at2"/>
<gene>
    <name evidence="5" type="ORF">AC244_08910</name>
</gene>
<dbReference type="SUPFAM" id="SSF53850">
    <property type="entry name" value="Periplasmic binding protein-like II"/>
    <property type="match status" value="1"/>
</dbReference>
<dbReference type="AlphaFoldDB" id="A0A0L8BZU0"/>
<comment type="similarity">
    <text evidence="2">Belongs to the bacterial solute-binding protein 1 family.</text>
</comment>
<comment type="subcellular location">
    <subcellularLocation>
        <location evidence="1">Periplasm</location>
    </subcellularLocation>
</comment>
<evidence type="ECO:0000313" key="6">
    <source>
        <dbReference type="Proteomes" id="UP000037425"/>
    </source>
</evidence>
<dbReference type="EMBL" id="LGAP01000003">
    <property type="protein sequence ID" value="KOF20029.1"/>
    <property type="molecule type" value="Genomic_DNA"/>
</dbReference>
<evidence type="ECO:0000256" key="3">
    <source>
        <dbReference type="ARBA" id="ARBA00022764"/>
    </source>
</evidence>
<keyword evidence="3" id="KW-0574">Periplasm</keyword>
<name>A0A0L8BZU0_ENSAD</name>
<dbReference type="PATRIC" id="fig|106592.7.peg.4531"/>
<sequence>MAIRLLFPGALMAGVAAMGFAGSAWAGEFDGVTVNVITFTGPQIAEPMQRRAPDFEKLTGAHINVITVPFSDLYQKILTDWSTGTNSLDAGVFAPQWMVDYVTPGLMEDLSPRVEADAALKLDDIGAFFRDFSMKFAGKTYTITLDGDFQMVYYRTDVAKELGLGAPQTWDDYIAFAKAANGKDMNGDGKPDFGSCIAKKRNAQSYWMVTSVAGAYLQSMGTSQGAFFDVRDMKPLVNNEAFAAALAVYSETTKYAPPDEINLDVGDTRNLFTSGQCALTIDWGDIGTLAIDPEKSKVIDKVGAVILPGSAKVLDRDTGKLVDCTANICPHAIDGVNHAPFAAFGGWSGGINAKADPKVKDAAYAFFSYMSAPEQSNVDVTIGITGFNPYRLSQFQGLDNWSKAGMSEAAAKDYLGAIEASLNSPNMVLDLRIPNNQKYQQIVLDTAIARMLAGEIDIPTTMKTIEDGWNEITDEVGRDNQLTAYKSTIGAN</sequence>
<protein>
    <submittedName>
        <fullName evidence="5">ABC transporter substrate-binding protein</fullName>
    </submittedName>
</protein>